<proteinExistence type="predicted"/>
<dbReference type="EMBL" id="NBNE01000175">
    <property type="protein sequence ID" value="OWZ21938.1"/>
    <property type="molecule type" value="Genomic_DNA"/>
</dbReference>
<reference evidence="2" key="1">
    <citation type="submission" date="2017-03" db="EMBL/GenBank/DDBJ databases">
        <title>Phytopthora megakarya and P. palmivora, two closely related causual agents of cacao black pod achieved similar genome size and gene model numbers by different mechanisms.</title>
        <authorList>
            <person name="Ali S."/>
            <person name="Shao J."/>
            <person name="Larry D.J."/>
            <person name="Kronmiller B."/>
            <person name="Shen D."/>
            <person name="Strem M.D."/>
            <person name="Melnick R.L."/>
            <person name="Guiltinan M.J."/>
            <person name="Tyler B.M."/>
            <person name="Meinhardt L.W."/>
            <person name="Bailey B.A."/>
        </authorList>
    </citation>
    <scope>NUCLEOTIDE SEQUENCE [LARGE SCALE GENOMIC DNA]</scope>
    <source>
        <strain evidence="2">zdho120</strain>
    </source>
</reference>
<comment type="caution">
    <text evidence="1">The sequence shown here is derived from an EMBL/GenBank/DDBJ whole genome shotgun (WGS) entry which is preliminary data.</text>
</comment>
<dbReference type="Proteomes" id="UP000198211">
    <property type="component" value="Unassembled WGS sequence"/>
</dbReference>
<accession>A0A225WY28</accession>
<keyword evidence="2" id="KW-1185">Reference proteome</keyword>
<evidence type="ECO:0008006" key="3">
    <source>
        <dbReference type="Google" id="ProtNLM"/>
    </source>
</evidence>
<evidence type="ECO:0000313" key="1">
    <source>
        <dbReference type="EMBL" id="OWZ21938.1"/>
    </source>
</evidence>
<protein>
    <recommendedName>
        <fullName evidence="3">Bzip transcription factor</fullName>
    </recommendedName>
</protein>
<name>A0A225WY28_9STRA</name>
<evidence type="ECO:0000313" key="2">
    <source>
        <dbReference type="Proteomes" id="UP000198211"/>
    </source>
</evidence>
<dbReference type="AlphaFoldDB" id="A0A225WY28"/>
<gene>
    <name evidence="1" type="ORF">PHMEG_0003427</name>
</gene>
<sequence>MSTDVVFNADQGIDSMMKHWQMVSILFKNVEMELKGMTKGTDNSLVAASVTSFTITEQTLSKVFPHLNSKEGEAKAADGSSLKDKLRGQRIEMTGSTRFYWDTQSGCVTNVRTSSDFLEPMLRLLGNLEDVSHVLESSTISLNFCWMSTSHAAVGDGLTTQDGFNMDIPHQFRLPETIHDFDGKQNGDKCSVFSVIEKHQPVQPEKPKSMNFRGMVMRRIALEYLSRFRNGLPCVAELQSSQNFAELEFLKRTMLPDVVFNAERGVKAIVSNWKRLSLSFYDIEVELDNLVEGLGGSLIATTTTSVTITQQTLENVFPHLCVDDIDSDPLAQKLLNKRLVVIGSTRFDWDDKSSRVKSITSQSDMLTPILRLLGDLENTSRVFENAMISPEFQWRLPA</sequence>
<organism evidence="1 2">
    <name type="scientific">Phytophthora megakarya</name>
    <dbReference type="NCBI Taxonomy" id="4795"/>
    <lineage>
        <taxon>Eukaryota</taxon>
        <taxon>Sar</taxon>
        <taxon>Stramenopiles</taxon>
        <taxon>Oomycota</taxon>
        <taxon>Peronosporomycetes</taxon>
        <taxon>Peronosporales</taxon>
        <taxon>Peronosporaceae</taxon>
        <taxon>Phytophthora</taxon>
    </lineage>
</organism>